<feature type="domain" description="Cation efflux protein cytoplasmic" evidence="8">
    <location>
        <begin position="224"/>
        <end position="290"/>
    </location>
</feature>
<dbReference type="PANTHER" id="PTHR13414:SF9">
    <property type="entry name" value="PROTON-COUPLED ZINC ANTIPORTER SLC30A9, MITOCHONDRIAL"/>
    <property type="match status" value="1"/>
</dbReference>
<evidence type="ECO:0000256" key="4">
    <source>
        <dbReference type="ARBA" id="ARBA00022989"/>
    </source>
</evidence>
<accession>A0A381P8F3</accession>
<dbReference type="InterPro" id="IPR027469">
    <property type="entry name" value="Cation_efflux_TMD_sf"/>
</dbReference>
<dbReference type="Gene3D" id="1.20.1510.10">
    <property type="entry name" value="Cation efflux protein transmembrane domain"/>
    <property type="match status" value="1"/>
</dbReference>
<dbReference type="Pfam" id="PF01545">
    <property type="entry name" value="Cation_efflux"/>
    <property type="match status" value="1"/>
</dbReference>
<dbReference type="GO" id="GO:0006829">
    <property type="term" value="P:zinc ion transport"/>
    <property type="evidence" value="ECO:0007669"/>
    <property type="project" value="InterPro"/>
</dbReference>
<feature type="domain" description="Cation efflux protein transmembrane" evidence="7">
    <location>
        <begin position="10"/>
        <end position="217"/>
    </location>
</feature>
<feature type="transmembrane region" description="Helical" evidence="6">
    <location>
        <begin position="36"/>
        <end position="56"/>
    </location>
</feature>
<evidence type="ECO:0000259" key="7">
    <source>
        <dbReference type="Pfam" id="PF01545"/>
    </source>
</evidence>
<dbReference type="InterPro" id="IPR002524">
    <property type="entry name" value="Cation_efflux"/>
</dbReference>
<evidence type="ECO:0000256" key="6">
    <source>
        <dbReference type="SAM" id="Phobius"/>
    </source>
</evidence>
<proteinExistence type="predicted"/>
<dbReference type="EMBL" id="UINC01000912">
    <property type="protein sequence ID" value="SUZ63232.1"/>
    <property type="molecule type" value="Genomic_DNA"/>
</dbReference>
<evidence type="ECO:0000256" key="1">
    <source>
        <dbReference type="ARBA" id="ARBA00004141"/>
    </source>
</evidence>
<evidence type="ECO:0000256" key="5">
    <source>
        <dbReference type="ARBA" id="ARBA00023136"/>
    </source>
</evidence>
<dbReference type="GO" id="GO:0008324">
    <property type="term" value="F:monoatomic cation transmembrane transporter activity"/>
    <property type="evidence" value="ECO:0007669"/>
    <property type="project" value="InterPro"/>
</dbReference>
<dbReference type="InterPro" id="IPR058533">
    <property type="entry name" value="Cation_efflux_TM"/>
</dbReference>
<reference evidence="9" key="1">
    <citation type="submission" date="2018-05" db="EMBL/GenBank/DDBJ databases">
        <authorList>
            <person name="Lanie J.A."/>
            <person name="Ng W.-L."/>
            <person name="Kazmierczak K.M."/>
            <person name="Andrzejewski T.M."/>
            <person name="Davidsen T.M."/>
            <person name="Wayne K.J."/>
            <person name="Tettelin H."/>
            <person name="Glass J.I."/>
            <person name="Rusch D."/>
            <person name="Podicherti R."/>
            <person name="Tsui H.-C.T."/>
            <person name="Winkler M.E."/>
        </authorList>
    </citation>
    <scope>NUCLEOTIDE SEQUENCE</scope>
</reference>
<dbReference type="GO" id="GO:0016020">
    <property type="term" value="C:membrane"/>
    <property type="evidence" value="ECO:0007669"/>
    <property type="project" value="UniProtKB-SubCell"/>
</dbReference>
<feature type="transmembrane region" description="Helical" evidence="6">
    <location>
        <begin position="158"/>
        <end position="181"/>
    </location>
</feature>
<evidence type="ECO:0008006" key="10">
    <source>
        <dbReference type="Google" id="ProtNLM"/>
    </source>
</evidence>
<evidence type="ECO:0000259" key="8">
    <source>
        <dbReference type="Pfam" id="PF16916"/>
    </source>
</evidence>
<feature type="transmembrane region" description="Helical" evidence="6">
    <location>
        <begin position="112"/>
        <end position="137"/>
    </location>
</feature>
<sequence length="302" mass="31893">MATSGGTRAILAALVANVGIAVAKFIGFLITRSSAMLAESIHSVADVSNQLLLLLGGRRARRAPTTTHPFGFGRERYFWSFVVALVLFSVGAAFAVFEGIRKVRDPHGLDDVGWGVAILVFGIVLESWSFRTAVVAATPERGDLTWRQFVVKTRNPELPVILLEDAGALLGLVIALTAIGLASATGEPRWDGVGTILIGLLLGAIATVLAREMKSLLVGESAGEADHSAIVEAITATPQVVSLVHLRTQHLGPDEILVGARVAFDPDLDTAGVAAAVDVVEERVRRAVPTARPIYVEPADPT</sequence>
<feature type="transmembrane region" description="Helical" evidence="6">
    <location>
        <begin position="9"/>
        <end position="30"/>
    </location>
</feature>
<keyword evidence="3 6" id="KW-0812">Transmembrane</keyword>
<dbReference type="InterPro" id="IPR027470">
    <property type="entry name" value="Cation_efflux_CTD"/>
</dbReference>
<evidence type="ECO:0000256" key="3">
    <source>
        <dbReference type="ARBA" id="ARBA00022692"/>
    </source>
</evidence>
<dbReference type="InterPro" id="IPR036837">
    <property type="entry name" value="Cation_efflux_CTD_sf"/>
</dbReference>
<dbReference type="SUPFAM" id="SSF160240">
    <property type="entry name" value="Cation efflux protein cytoplasmic domain-like"/>
    <property type="match status" value="1"/>
</dbReference>
<evidence type="ECO:0000256" key="2">
    <source>
        <dbReference type="ARBA" id="ARBA00022448"/>
    </source>
</evidence>
<dbReference type="SUPFAM" id="SSF161111">
    <property type="entry name" value="Cation efflux protein transmembrane domain-like"/>
    <property type="match status" value="1"/>
</dbReference>
<dbReference type="Pfam" id="PF16916">
    <property type="entry name" value="ZT_dimer"/>
    <property type="match status" value="1"/>
</dbReference>
<keyword evidence="5 6" id="KW-0472">Membrane</keyword>
<protein>
    <recommendedName>
        <fullName evidence="10">Cation efflux protein cytoplasmic domain-containing protein</fullName>
    </recommendedName>
</protein>
<keyword evidence="2" id="KW-0813">Transport</keyword>
<dbReference type="InterPro" id="IPR040177">
    <property type="entry name" value="SLC30A9"/>
</dbReference>
<name>A0A381P8F3_9ZZZZ</name>
<gene>
    <name evidence="9" type="ORF">METZ01_LOCUS16086</name>
</gene>
<organism evidence="9">
    <name type="scientific">marine metagenome</name>
    <dbReference type="NCBI Taxonomy" id="408172"/>
    <lineage>
        <taxon>unclassified sequences</taxon>
        <taxon>metagenomes</taxon>
        <taxon>ecological metagenomes</taxon>
    </lineage>
</organism>
<dbReference type="NCBIfam" id="TIGR01297">
    <property type="entry name" value="CDF"/>
    <property type="match status" value="1"/>
</dbReference>
<dbReference type="Gene3D" id="3.30.70.1350">
    <property type="entry name" value="Cation efflux protein, cytoplasmic domain"/>
    <property type="match status" value="1"/>
</dbReference>
<feature type="transmembrane region" description="Helical" evidence="6">
    <location>
        <begin position="77"/>
        <end position="100"/>
    </location>
</feature>
<comment type="subcellular location">
    <subcellularLocation>
        <location evidence="1">Membrane</location>
        <topology evidence="1">Multi-pass membrane protein</topology>
    </subcellularLocation>
</comment>
<dbReference type="AlphaFoldDB" id="A0A381P8F3"/>
<feature type="transmembrane region" description="Helical" evidence="6">
    <location>
        <begin position="193"/>
        <end position="210"/>
    </location>
</feature>
<evidence type="ECO:0000313" key="9">
    <source>
        <dbReference type="EMBL" id="SUZ63232.1"/>
    </source>
</evidence>
<dbReference type="PANTHER" id="PTHR13414">
    <property type="entry name" value="HUEL-CATION TRANSPORTER"/>
    <property type="match status" value="1"/>
</dbReference>
<keyword evidence="4 6" id="KW-1133">Transmembrane helix</keyword>